<gene>
    <name evidence="3" type="ORF">DW918_00025</name>
</gene>
<dbReference type="SMART" id="SM00530">
    <property type="entry name" value="HTH_XRE"/>
    <property type="match status" value="1"/>
</dbReference>
<evidence type="ECO:0000256" key="1">
    <source>
        <dbReference type="ARBA" id="ARBA00023125"/>
    </source>
</evidence>
<dbReference type="Pfam" id="PF01381">
    <property type="entry name" value="HTH_3"/>
    <property type="match status" value="1"/>
</dbReference>
<evidence type="ECO:0000313" key="4">
    <source>
        <dbReference type="Proteomes" id="UP000285740"/>
    </source>
</evidence>
<dbReference type="PROSITE" id="PS50943">
    <property type="entry name" value="HTH_CROC1"/>
    <property type="match status" value="1"/>
</dbReference>
<organism evidence="3 4">
    <name type="scientific">Eubacterium ventriosum</name>
    <dbReference type="NCBI Taxonomy" id="39496"/>
    <lineage>
        <taxon>Bacteria</taxon>
        <taxon>Bacillati</taxon>
        <taxon>Bacillota</taxon>
        <taxon>Clostridia</taxon>
        <taxon>Eubacteriales</taxon>
        <taxon>Eubacteriaceae</taxon>
        <taxon>Eubacterium</taxon>
    </lineage>
</organism>
<dbReference type="RefSeq" id="WP_118029908.1">
    <property type="nucleotide sequence ID" value="NZ_QSFV01000001.1"/>
</dbReference>
<dbReference type="PANTHER" id="PTHR46558:SF11">
    <property type="entry name" value="HTH-TYPE TRANSCRIPTIONAL REGULATOR XRE"/>
    <property type="match status" value="1"/>
</dbReference>
<dbReference type="PANTHER" id="PTHR46558">
    <property type="entry name" value="TRACRIPTIONAL REGULATORY PROTEIN-RELATED-RELATED"/>
    <property type="match status" value="1"/>
</dbReference>
<keyword evidence="1" id="KW-0238">DNA-binding</keyword>
<dbReference type="SUPFAM" id="SSF53448">
    <property type="entry name" value="Nucleotide-diphospho-sugar transferases"/>
    <property type="match status" value="1"/>
</dbReference>
<comment type="caution">
    <text evidence="3">The sequence shown here is derived from an EMBL/GenBank/DDBJ whole genome shotgun (WGS) entry which is preliminary data.</text>
</comment>
<dbReference type="InterPro" id="IPR010982">
    <property type="entry name" value="Lambda_DNA-bd_dom_sf"/>
</dbReference>
<dbReference type="AlphaFoldDB" id="A0A413TAH4"/>
<protein>
    <submittedName>
        <fullName evidence="3">Helix-turn-helix domain-containing protein</fullName>
    </submittedName>
</protein>
<evidence type="ECO:0000259" key="2">
    <source>
        <dbReference type="PROSITE" id="PS50943"/>
    </source>
</evidence>
<dbReference type="SUPFAM" id="SSF47413">
    <property type="entry name" value="lambda repressor-like DNA-binding domains"/>
    <property type="match status" value="1"/>
</dbReference>
<dbReference type="EMBL" id="QSFV01000001">
    <property type="protein sequence ID" value="RHA81977.1"/>
    <property type="molecule type" value="Genomic_DNA"/>
</dbReference>
<evidence type="ECO:0000313" key="3">
    <source>
        <dbReference type="EMBL" id="RHA81977.1"/>
    </source>
</evidence>
<dbReference type="InterPro" id="IPR001387">
    <property type="entry name" value="Cro/C1-type_HTH"/>
</dbReference>
<reference evidence="3 4" key="1">
    <citation type="submission" date="2018-08" db="EMBL/GenBank/DDBJ databases">
        <title>A genome reference for cultivated species of the human gut microbiota.</title>
        <authorList>
            <person name="Zou Y."/>
            <person name="Xue W."/>
            <person name="Luo G."/>
        </authorList>
    </citation>
    <scope>NUCLEOTIDE SEQUENCE [LARGE SCALE GENOMIC DNA]</scope>
    <source>
        <strain evidence="3 4">AM42-30</strain>
    </source>
</reference>
<dbReference type="Proteomes" id="UP000285740">
    <property type="component" value="Unassembled WGS sequence"/>
</dbReference>
<dbReference type="Gene3D" id="1.10.260.40">
    <property type="entry name" value="lambda repressor-like DNA-binding domains"/>
    <property type="match status" value="1"/>
</dbReference>
<dbReference type="InterPro" id="IPR029044">
    <property type="entry name" value="Nucleotide-diphossugar_trans"/>
</dbReference>
<dbReference type="GO" id="GO:0003677">
    <property type="term" value="F:DNA binding"/>
    <property type="evidence" value="ECO:0007669"/>
    <property type="project" value="UniProtKB-KW"/>
</dbReference>
<accession>A0A413TAH4</accession>
<dbReference type="Gene3D" id="3.90.550.10">
    <property type="entry name" value="Spore Coat Polysaccharide Biosynthesis Protein SpsA, Chain A"/>
    <property type="match status" value="1"/>
</dbReference>
<feature type="domain" description="HTH cro/C1-type" evidence="2">
    <location>
        <begin position="10"/>
        <end position="64"/>
    </location>
</feature>
<name>A0A413TAH4_9FIRM</name>
<proteinExistence type="predicted"/>
<dbReference type="CDD" id="cd00093">
    <property type="entry name" value="HTH_XRE"/>
    <property type="match status" value="1"/>
</dbReference>
<sequence>MDQKLTGKTIAQLRKNAGLTQASLAKKLGISDKAISKWERGIACPDVSLWNKLSIILNTDIENLIYGHTGESKWKGCLILDESIPANTTVYNKPLIHYLISQFLLVGITNITIVGKCEEIKFPGVEINVCNHINHRFSENTFVIYGNNYIYGPNLTRHIKRAMSRDGITILTSIKNDGKYSVEIDGDRKAKLTNKMFKDQYFAEPYVFYGKGSELKNSIEEVLSGECNAETLSRGMFCIELDSYDKILDFSEYIKIMENLTSEKIACIEEIIIRRGIAMYEDVEKISNEEIKTYLKKLQD</sequence>